<name>A0A0G1X3K7_9BACT</name>
<comment type="caution">
    <text evidence="2">The sequence shown here is derived from an EMBL/GenBank/DDBJ whole genome shotgun (WGS) entry which is preliminary data.</text>
</comment>
<evidence type="ECO:0000313" key="3">
    <source>
        <dbReference type="Proteomes" id="UP000033882"/>
    </source>
</evidence>
<keyword evidence="1" id="KW-0812">Transmembrane</keyword>
<keyword evidence="1" id="KW-1133">Transmembrane helix</keyword>
<accession>A0A0G1X3K7</accession>
<keyword evidence="1" id="KW-0472">Membrane</keyword>
<reference evidence="2 3" key="1">
    <citation type="journal article" date="2015" name="Nature">
        <title>rRNA introns, odd ribosomes, and small enigmatic genomes across a large radiation of phyla.</title>
        <authorList>
            <person name="Brown C.T."/>
            <person name="Hug L.A."/>
            <person name="Thomas B.C."/>
            <person name="Sharon I."/>
            <person name="Castelle C.J."/>
            <person name="Singh A."/>
            <person name="Wilkins M.J."/>
            <person name="Williams K.H."/>
            <person name="Banfield J.F."/>
        </authorList>
    </citation>
    <scope>NUCLEOTIDE SEQUENCE [LARGE SCALE GENOMIC DNA]</scope>
</reference>
<dbReference type="Proteomes" id="UP000033882">
    <property type="component" value="Unassembled WGS sequence"/>
</dbReference>
<feature type="transmembrane region" description="Helical" evidence="1">
    <location>
        <begin position="232"/>
        <end position="248"/>
    </location>
</feature>
<dbReference type="AlphaFoldDB" id="A0A0G1X3K7"/>
<sequence length="270" mass="29671">MLEAKAQGGGKVYLNISEDTCMRFGFKHGQRIIDPHYDKGVVMGVAPAEPGASDVLWFAFDCDEGEIRYWDEHVDLVQEGFKRIDLTTEEVLNETVVCFRVTATTNGKAESVIVRDVVVAAAQGKVFLRAGHKEFMTNPVMVLFDKSGDRGDVFGDKFIETAEVHGAPIPSRYSRADLYPGITVKAYDRDVLKRRVTWVQVVVVMLVALVIMAAGMGMAAALVIVLSRFFDPLFASLGLFVAVSILLLSKKDQTLIMACGMWVAGIQEGD</sequence>
<dbReference type="EMBL" id="LCPB01000020">
    <property type="protein sequence ID" value="KKU89030.1"/>
    <property type="molecule type" value="Genomic_DNA"/>
</dbReference>
<evidence type="ECO:0000256" key="1">
    <source>
        <dbReference type="SAM" id="Phobius"/>
    </source>
</evidence>
<gene>
    <name evidence="2" type="ORF">UY19_C0020G0010</name>
</gene>
<proteinExistence type="predicted"/>
<protein>
    <submittedName>
        <fullName evidence="2">Uncharacterized protein</fullName>
    </submittedName>
</protein>
<feature type="transmembrane region" description="Helical" evidence="1">
    <location>
        <begin position="198"/>
        <end position="226"/>
    </location>
</feature>
<organism evidence="2 3">
    <name type="scientific">Candidatus Wolfebacteria bacterium GW2011_GWA2_47_9b</name>
    <dbReference type="NCBI Taxonomy" id="1619005"/>
    <lineage>
        <taxon>Bacteria</taxon>
        <taxon>Candidatus Wolfeibacteriota</taxon>
    </lineage>
</organism>
<evidence type="ECO:0000313" key="2">
    <source>
        <dbReference type="EMBL" id="KKU89030.1"/>
    </source>
</evidence>